<organism evidence="3 4">
    <name type="scientific">Victivallis lenta</name>
    <dbReference type="NCBI Taxonomy" id="2606640"/>
    <lineage>
        <taxon>Bacteria</taxon>
        <taxon>Pseudomonadati</taxon>
        <taxon>Lentisphaerota</taxon>
        <taxon>Lentisphaeria</taxon>
        <taxon>Victivallales</taxon>
        <taxon>Victivallaceae</taxon>
        <taxon>Victivallis</taxon>
    </lineage>
</organism>
<feature type="transmembrane region" description="Helical" evidence="1">
    <location>
        <begin position="67"/>
        <end position="86"/>
    </location>
</feature>
<proteinExistence type="predicted"/>
<protein>
    <submittedName>
        <fullName evidence="3">Glycosyltransferase family 39 protein</fullName>
    </submittedName>
</protein>
<name>A0A844FX32_9BACT</name>
<dbReference type="Pfam" id="PF13231">
    <property type="entry name" value="PMT_2"/>
    <property type="match status" value="1"/>
</dbReference>
<evidence type="ECO:0000313" key="3">
    <source>
        <dbReference type="EMBL" id="MST95820.1"/>
    </source>
</evidence>
<dbReference type="GO" id="GO:0016740">
    <property type="term" value="F:transferase activity"/>
    <property type="evidence" value="ECO:0007669"/>
    <property type="project" value="UniProtKB-KW"/>
</dbReference>
<sequence length="255" mass="28231">MRIDFCGDGTGRKISLWYFGAFLVLFSFLVRYFSYVWDPVISRDGILYLQAARQLADGVLPENRPELFYISPLFIRLLGQYAAWGWKVETAGALTNIIAGAVIPVIIWAIARAFGMKNKWAVWCGVLAAVHPTLVAVSYELQRESLYLLFCLLAILCAAMACGRRAAWLWGGAGILTAAGTLCRYEALELVILFCAGIGCACFLKCCSLREALKNLSFYFLGCVFGGILFFCLLDLSAGDFLNYITGKVQAVFRI</sequence>
<keyword evidence="4" id="KW-1185">Reference proteome</keyword>
<reference evidence="3 4" key="1">
    <citation type="submission" date="2019-08" db="EMBL/GenBank/DDBJ databases">
        <title>In-depth cultivation of the pig gut microbiome towards novel bacterial diversity and tailored functional studies.</title>
        <authorList>
            <person name="Wylensek D."/>
            <person name="Hitch T.C.A."/>
            <person name="Clavel T."/>
        </authorList>
    </citation>
    <scope>NUCLEOTIDE SEQUENCE [LARGE SCALE GENOMIC DNA]</scope>
    <source>
        <strain evidence="3 4">BBE-744-WT-12</strain>
    </source>
</reference>
<accession>A0A844FX32</accession>
<feature type="transmembrane region" description="Helical" evidence="1">
    <location>
        <begin position="16"/>
        <end position="34"/>
    </location>
</feature>
<dbReference type="Proteomes" id="UP000435649">
    <property type="component" value="Unassembled WGS sequence"/>
</dbReference>
<dbReference type="AlphaFoldDB" id="A0A844FX32"/>
<feature type="transmembrane region" description="Helical" evidence="1">
    <location>
        <begin position="187"/>
        <end position="204"/>
    </location>
</feature>
<evidence type="ECO:0000313" key="4">
    <source>
        <dbReference type="Proteomes" id="UP000435649"/>
    </source>
</evidence>
<feature type="transmembrane region" description="Helical" evidence="1">
    <location>
        <begin position="146"/>
        <end position="167"/>
    </location>
</feature>
<keyword evidence="1" id="KW-1133">Transmembrane helix</keyword>
<keyword evidence="1" id="KW-0812">Transmembrane</keyword>
<evidence type="ECO:0000256" key="1">
    <source>
        <dbReference type="SAM" id="Phobius"/>
    </source>
</evidence>
<comment type="caution">
    <text evidence="3">The sequence shown here is derived from an EMBL/GenBank/DDBJ whole genome shotgun (WGS) entry which is preliminary data.</text>
</comment>
<evidence type="ECO:0000259" key="2">
    <source>
        <dbReference type="Pfam" id="PF13231"/>
    </source>
</evidence>
<dbReference type="RefSeq" id="WP_154416833.1">
    <property type="nucleotide sequence ID" value="NZ_VUNS01000002.1"/>
</dbReference>
<dbReference type="EMBL" id="VUNS01000002">
    <property type="protein sequence ID" value="MST95820.1"/>
    <property type="molecule type" value="Genomic_DNA"/>
</dbReference>
<dbReference type="InterPro" id="IPR038731">
    <property type="entry name" value="RgtA/B/C-like"/>
</dbReference>
<feature type="transmembrane region" description="Helical" evidence="1">
    <location>
        <begin position="93"/>
        <end position="114"/>
    </location>
</feature>
<feature type="transmembrane region" description="Helical" evidence="1">
    <location>
        <begin position="120"/>
        <end position="139"/>
    </location>
</feature>
<feature type="domain" description="Glycosyltransferase RgtA/B/C/D-like" evidence="2">
    <location>
        <begin position="88"/>
        <end position="193"/>
    </location>
</feature>
<keyword evidence="3" id="KW-0808">Transferase</keyword>
<keyword evidence="1" id="KW-0472">Membrane</keyword>
<feature type="transmembrane region" description="Helical" evidence="1">
    <location>
        <begin position="216"/>
        <end position="236"/>
    </location>
</feature>
<gene>
    <name evidence="3" type="ORF">FYJ85_02025</name>
</gene>